<dbReference type="PROSITE" id="PS51898">
    <property type="entry name" value="TYR_RECOMBINASE"/>
    <property type="match status" value="1"/>
</dbReference>
<dbReference type="RefSeq" id="WP_197162485.1">
    <property type="nucleotide sequence ID" value="NZ_JADZGI010000001.1"/>
</dbReference>
<dbReference type="GO" id="GO:0015074">
    <property type="term" value="P:DNA integration"/>
    <property type="evidence" value="ECO:0007669"/>
    <property type="project" value="UniProtKB-KW"/>
</dbReference>
<dbReference type="GO" id="GO:0006310">
    <property type="term" value="P:DNA recombination"/>
    <property type="evidence" value="ECO:0007669"/>
    <property type="project" value="UniProtKB-KW"/>
</dbReference>
<dbReference type="Gene3D" id="1.10.443.10">
    <property type="entry name" value="Intergrase catalytic core"/>
    <property type="match status" value="1"/>
</dbReference>
<dbReference type="PANTHER" id="PTHR30349">
    <property type="entry name" value="PHAGE INTEGRASE-RELATED"/>
    <property type="match status" value="1"/>
</dbReference>
<evidence type="ECO:0000313" key="5">
    <source>
        <dbReference type="EMBL" id="MBH0112751.1"/>
    </source>
</evidence>
<dbReference type="InterPro" id="IPR011010">
    <property type="entry name" value="DNA_brk_join_enz"/>
</dbReference>
<dbReference type="InterPro" id="IPR050090">
    <property type="entry name" value="Tyrosine_recombinase_XerCD"/>
</dbReference>
<dbReference type="EMBL" id="JADZGI010000001">
    <property type="protein sequence ID" value="MBH0112751.1"/>
    <property type="molecule type" value="Genomic_DNA"/>
</dbReference>
<evidence type="ECO:0000256" key="1">
    <source>
        <dbReference type="ARBA" id="ARBA00022908"/>
    </source>
</evidence>
<keyword evidence="1" id="KW-0229">DNA integration</keyword>
<proteinExistence type="predicted"/>
<evidence type="ECO:0000259" key="4">
    <source>
        <dbReference type="PROSITE" id="PS51898"/>
    </source>
</evidence>
<name>A0A931ML67_9SPHN</name>
<feature type="region of interest" description="Disordered" evidence="3">
    <location>
        <begin position="360"/>
        <end position="386"/>
    </location>
</feature>
<dbReference type="InterPro" id="IPR002104">
    <property type="entry name" value="Integrase_catalytic"/>
</dbReference>
<keyword evidence="2" id="KW-0233">DNA recombination</keyword>
<evidence type="ECO:0000313" key="6">
    <source>
        <dbReference type="Proteomes" id="UP000617634"/>
    </source>
</evidence>
<dbReference type="SUPFAM" id="SSF56349">
    <property type="entry name" value="DNA breaking-rejoining enzymes"/>
    <property type="match status" value="1"/>
</dbReference>
<dbReference type="Proteomes" id="UP000617634">
    <property type="component" value="Unassembled WGS sequence"/>
</dbReference>
<comment type="caution">
    <text evidence="5">The sequence shown here is derived from an EMBL/GenBank/DDBJ whole genome shotgun (WGS) entry which is preliminary data.</text>
</comment>
<accession>A0A931ML67</accession>
<dbReference type="AlphaFoldDB" id="A0A931ML67"/>
<protein>
    <submittedName>
        <fullName evidence="5">Site-specific integrase</fullName>
    </submittedName>
</protein>
<reference evidence="5" key="1">
    <citation type="submission" date="2020-11" db="EMBL/GenBank/DDBJ databases">
        <title>Novosphingobium aureum sp. nov., a marine bacterium isolated from sediment of a salt flat.</title>
        <authorList>
            <person name="Yoo Y."/>
            <person name="Kim J.-J."/>
        </authorList>
    </citation>
    <scope>NUCLEOTIDE SEQUENCE</scope>
    <source>
        <strain evidence="5">YJ-S2-02</strain>
    </source>
</reference>
<dbReference type="GO" id="GO:0003677">
    <property type="term" value="F:DNA binding"/>
    <property type="evidence" value="ECO:0007669"/>
    <property type="project" value="InterPro"/>
</dbReference>
<feature type="domain" description="Tyr recombinase" evidence="4">
    <location>
        <begin position="172"/>
        <end position="357"/>
    </location>
</feature>
<evidence type="ECO:0000256" key="3">
    <source>
        <dbReference type="SAM" id="MobiDB-lite"/>
    </source>
</evidence>
<dbReference type="PANTHER" id="PTHR30349:SF64">
    <property type="entry name" value="PROPHAGE INTEGRASE INTD-RELATED"/>
    <property type="match status" value="1"/>
</dbReference>
<dbReference type="CDD" id="cd00796">
    <property type="entry name" value="INT_Rci_Hp1_C"/>
    <property type="match status" value="1"/>
</dbReference>
<keyword evidence="6" id="KW-1185">Reference proteome</keyword>
<gene>
    <name evidence="5" type="ORF">I5E68_07270</name>
</gene>
<organism evidence="5 6">
    <name type="scientific">Novosphingobium aureum</name>
    <dbReference type="NCBI Taxonomy" id="2792964"/>
    <lineage>
        <taxon>Bacteria</taxon>
        <taxon>Pseudomonadati</taxon>
        <taxon>Pseudomonadota</taxon>
        <taxon>Alphaproteobacteria</taxon>
        <taxon>Sphingomonadales</taxon>
        <taxon>Sphingomonadaceae</taxon>
        <taxon>Novosphingobium</taxon>
    </lineage>
</organism>
<dbReference type="InterPro" id="IPR013762">
    <property type="entry name" value="Integrase-like_cat_sf"/>
</dbReference>
<sequence length="386" mass="44879">MTIYRPKNSPYYHFDYQYRSVRYHGSTNCVSKRDAEQFERDHRREVATGRKEKPSVTIDEGAGIYWQDRGQFEKNASTTEYQIGNVLRLIGGTTLVQDIDDLTVARMVSIRRGERAFPKRRKKKGSPPPRLVSAATVNREVELLKRILNFLAPRYRVGEVEWKRHKLKEPKERVREASPQEEASIFAALREKEPDLCDLVEFALISGARRTAITTLLWSKVDQRRGTASVHTKGDEWHTFPLTQRMREIIANRPKAGPFVFTYVCERPSPARGDRPRRLKGERYPFSKEGWYRKWYRALAEAGVTDFRFHDLRHTAATRIARTNGIQVAQRLLGHTRIETTTRYAHTSDDDLLAAMENVEQSRNSPEQGDNGMPENRRNTHLRRVK</sequence>
<evidence type="ECO:0000256" key="2">
    <source>
        <dbReference type="ARBA" id="ARBA00023172"/>
    </source>
</evidence>
<dbReference type="Pfam" id="PF00589">
    <property type="entry name" value="Phage_integrase"/>
    <property type="match status" value="1"/>
</dbReference>